<keyword evidence="2" id="KW-1185">Reference proteome</keyword>
<sequence length="130" mass="15055">MNIFCCECGTEVVARLTNGKEVYPHREDLFNLPFWKCDCGNFVGCHYKTDNPTKPLGCIPNPEIKKARGHIHALLDPIWESGKITRTGLYKRLSDKLGYKYHTAEIKCIVEARRVYSEIRKIKIEILKEK</sequence>
<dbReference type="EMBL" id="MG603697">
    <property type="protein sequence ID" value="AUG88373.1"/>
    <property type="molecule type" value="Genomic_DNA"/>
</dbReference>
<gene>
    <name evidence="1" type="ORF">VPR_009</name>
</gene>
<proteinExistence type="predicted"/>
<dbReference type="Proteomes" id="UP000240283">
    <property type="component" value="Segment"/>
</dbReference>
<reference evidence="1 2" key="1">
    <citation type="submission" date="2017-12" db="EMBL/GenBank/DDBJ databases">
        <title>Genomic analysis of a novel phage Vp_R1 lytic to Vibrio parahaemolyticus.</title>
        <authorList>
            <person name="Ren H."/>
            <person name="Li Z."/>
        </authorList>
    </citation>
    <scope>NUCLEOTIDE SEQUENCE [LARGE SCALE GENOMIC DNA]</scope>
</reference>
<evidence type="ECO:0000313" key="1">
    <source>
        <dbReference type="EMBL" id="AUG88373.1"/>
    </source>
</evidence>
<accession>A0A2H5BPW3</accession>
<protein>
    <submittedName>
        <fullName evidence="1">Uncharacterized protein</fullName>
    </submittedName>
</protein>
<dbReference type="InterPro" id="IPR021686">
    <property type="entry name" value="DUF3268"/>
</dbReference>
<organism evidence="1 2">
    <name type="scientific">Vibrio phage Vp_R1</name>
    <dbReference type="NCBI Taxonomy" id="2059867"/>
    <lineage>
        <taxon>Viruses</taxon>
        <taxon>Duplodnaviria</taxon>
        <taxon>Heunggongvirae</taxon>
        <taxon>Uroviricota</taxon>
        <taxon>Caudoviricetes</taxon>
        <taxon>Grimontviridae</taxon>
        <taxon>Dalianvirus</taxon>
        <taxon>Dalianvirus R1</taxon>
    </lineage>
</organism>
<name>A0A2H5BPW3_9CAUD</name>
<dbReference type="Pfam" id="PF11672">
    <property type="entry name" value="DUF3268"/>
    <property type="match status" value="1"/>
</dbReference>
<evidence type="ECO:0000313" key="2">
    <source>
        <dbReference type="Proteomes" id="UP000240283"/>
    </source>
</evidence>